<keyword evidence="2" id="KW-1185">Reference proteome</keyword>
<sequence length="441" mass="49737">MVERNVDRASRESAVKLSTILPSRKTLKQLAEDKRPLSEITLAEHAADIFQALRLLSHDMYTERRSFDSFILKRCHLEINRRVQNAIGLLDPPLYDILSKWDLGIADQVREEWLEIPYPPLLIENFSIPHRCMPRWPDRVELLFNRETFGVWKTFFVSLLRVVASTVTSLDLEQSDSATDAVLALHFLRLFLSFGPARVILDALSLKPILLEKSLPQHKLDFGDRHEKSPTEIIFRAWSAVVAYDSAVSSLTSRHCTTSAILRHALPTVHVITVQADTAPTSKAMDSIPHIMHARVMPALNLSKSYMAVLETLISQRLSATEFPGAVHCEASMMGIAYAFTRGKSDSAALDAFEGPSNMIGTADSPCQICVWLAEELLSNGPFTPRASHGKTVPWTPPRIGVPLATLRNLELELFELLTDATQRWLEEKTRWPRELQNCLR</sequence>
<evidence type="ECO:0000313" key="1">
    <source>
        <dbReference type="EMBL" id="KAJ7696010.1"/>
    </source>
</evidence>
<gene>
    <name evidence="1" type="ORF">B0H17DRAFT_1131187</name>
</gene>
<name>A0AAD7GI74_MYCRO</name>
<comment type="caution">
    <text evidence="1">The sequence shown here is derived from an EMBL/GenBank/DDBJ whole genome shotgun (WGS) entry which is preliminary data.</text>
</comment>
<organism evidence="1 2">
    <name type="scientific">Mycena rosella</name>
    <name type="common">Pink bonnet</name>
    <name type="synonym">Agaricus rosellus</name>
    <dbReference type="NCBI Taxonomy" id="1033263"/>
    <lineage>
        <taxon>Eukaryota</taxon>
        <taxon>Fungi</taxon>
        <taxon>Dikarya</taxon>
        <taxon>Basidiomycota</taxon>
        <taxon>Agaricomycotina</taxon>
        <taxon>Agaricomycetes</taxon>
        <taxon>Agaricomycetidae</taxon>
        <taxon>Agaricales</taxon>
        <taxon>Marasmiineae</taxon>
        <taxon>Mycenaceae</taxon>
        <taxon>Mycena</taxon>
    </lineage>
</organism>
<reference evidence="1" key="1">
    <citation type="submission" date="2023-03" db="EMBL/GenBank/DDBJ databases">
        <title>Massive genome expansion in bonnet fungi (Mycena s.s.) driven by repeated elements and novel gene families across ecological guilds.</title>
        <authorList>
            <consortium name="Lawrence Berkeley National Laboratory"/>
            <person name="Harder C.B."/>
            <person name="Miyauchi S."/>
            <person name="Viragh M."/>
            <person name="Kuo A."/>
            <person name="Thoen E."/>
            <person name="Andreopoulos B."/>
            <person name="Lu D."/>
            <person name="Skrede I."/>
            <person name="Drula E."/>
            <person name="Henrissat B."/>
            <person name="Morin E."/>
            <person name="Kohler A."/>
            <person name="Barry K."/>
            <person name="LaButti K."/>
            <person name="Morin E."/>
            <person name="Salamov A."/>
            <person name="Lipzen A."/>
            <person name="Mereny Z."/>
            <person name="Hegedus B."/>
            <person name="Baldrian P."/>
            <person name="Stursova M."/>
            <person name="Weitz H."/>
            <person name="Taylor A."/>
            <person name="Grigoriev I.V."/>
            <person name="Nagy L.G."/>
            <person name="Martin F."/>
            <person name="Kauserud H."/>
        </authorList>
    </citation>
    <scope>NUCLEOTIDE SEQUENCE</scope>
    <source>
        <strain evidence="1">CBHHK067</strain>
    </source>
</reference>
<protein>
    <submittedName>
        <fullName evidence="1">Uncharacterized protein</fullName>
    </submittedName>
</protein>
<proteinExistence type="predicted"/>
<evidence type="ECO:0000313" key="2">
    <source>
        <dbReference type="Proteomes" id="UP001221757"/>
    </source>
</evidence>
<dbReference type="Proteomes" id="UP001221757">
    <property type="component" value="Unassembled WGS sequence"/>
</dbReference>
<dbReference type="AlphaFoldDB" id="A0AAD7GI74"/>
<dbReference type="EMBL" id="JARKIE010000036">
    <property type="protein sequence ID" value="KAJ7696010.1"/>
    <property type="molecule type" value="Genomic_DNA"/>
</dbReference>
<accession>A0AAD7GI74</accession>